<reference evidence="1 2" key="1">
    <citation type="submission" date="2009-01" db="EMBL/GenBank/DDBJ databases">
        <authorList>
            <person name="Fulton L."/>
            <person name="Clifton S."/>
            <person name="Chinwalla A.T."/>
            <person name="Mitreva M."/>
            <person name="Sodergren E."/>
            <person name="Weinstock G."/>
            <person name="Clifton S."/>
            <person name="Dooling D.J."/>
            <person name="Fulton B."/>
            <person name="Minx P."/>
            <person name="Pepin K.H."/>
            <person name="Johnson M."/>
            <person name="Bhonagiri V."/>
            <person name="Nash W.E."/>
            <person name="Mardis E.R."/>
            <person name="Wilson R.K."/>
        </authorList>
    </citation>
    <scope>NUCLEOTIDE SEQUENCE [LARGE SCALE GENOMIC DNA]</scope>
    <source>
        <strain evidence="1 2">ATCC 23834</strain>
    </source>
</reference>
<dbReference type="Proteomes" id="UP000005837">
    <property type="component" value="Unassembled WGS sequence"/>
</dbReference>
<dbReference type="HOGENOM" id="CLU_1934719_0_0_4"/>
<sequence>MQAYFDQVVVFAGHEVAFEDLRDFQHFAAEFFKNIAGFRMQFDFHEHQQAVAQAGGVEAGMVAADVTVALQSAHTFGYGGGGKADAFGQLGHAQAGIFLQELEDVEVDAVGFFEGGAVGHGLLLSLSWLK</sequence>
<evidence type="ECO:0000313" key="2">
    <source>
        <dbReference type="Proteomes" id="UP000005837"/>
    </source>
</evidence>
<name>C0DYL5_EIKCO</name>
<protein>
    <submittedName>
        <fullName evidence="1">Uncharacterized protein</fullName>
    </submittedName>
</protein>
<gene>
    <name evidence="1" type="ORF">EIKCOROL_02481</name>
</gene>
<proteinExistence type="predicted"/>
<dbReference type="AlphaFoldDB" id="C0DYL5"/>
<evidence type="ECO:0000313" key="1">
    <source>
        <dbReference type="EMBL" id="EEG22826.1"/>
    </source>
</evidence>
<accession>C0DYL5</accession>
<dbReference type="EMBL" id="ACEA01000055">
    <property type="protein sequence ID" value="EEG22826.1"/>
    <property type="molecule type" value="Genomic_DNA"/>
</dbReference>
<organism evidence="1 2">
    <name type="scientific">Eikenella corrodens ATCC 23834</name>
    <dbReference type="NCBI Taxonomy" id="546274"/>
    <lineage>
        <taxon>Bacteria</taxon>
        <taxon>Pseudomonadati</taxon>
        <taxon>Pseudomonadota</taxon>
        <taxon>Betaproteobacteria</taxon>
        <taxon>Neisseriales</taxon>
        <taxon>Neisseriaceae</taxon>
        <taxon>Eikenella</taxon>
    </lineage>
</organism>
<comment type="caution">
    <text evidence="1">The sequence shown here is derived from an EMBL/GenBank/DDBJ whole genome shotgun (WGS) entry which is preliminary data.</text>
</comment>